<organism evidence="1 2">
    <name type="scientific">Arcobacter cloacae</name>
    <dbReference type="NCBI Taxonomy" id="1054034"/>
    <lineage>
        <taxon>Bacteria</taxon>
        <taxon>Pseudomonadati</taxon>
        <taxon>Campylobacterota</taxon>
        <taxon>Epsilonproteobacteria</taxon>
        <taxon>Campylobacterales</taxon>
        <taxon>Arcobacteraceae</taxon>
        <taxon>Arcobacter</taxon>
    </lineage>
</organism>
<keyword evidence="2" id="KW-1185">Reference proteome</keyword>
<evidence type="ECO:0000313" key="2">
    <source>
        <dbReference type="Proteomes" id="UP000290378"/>
    </source>
</evidence>
<evidence type="ECO:0000313" key="1">
    <source>
        <dbReference type="EMBL" id="RXI42575.1"/>
    </source>
</evidence>
<protein>
    <submittedName>
        <fullName evidence="1">Uncharacterized protein</fullName>
    </submittedName>
</protein>
<accession>A0A6M8NIQ9</accession>
<comment type="caution">
    <text evidence="1">The sequence shown here is derived from an EMBL/GenBank/DDBJ whole genome shotgun (WGS) entry which is preliminary data.</text>
</comment>
<dbReference type="AlphaFoldDB" id="A0A6M8NIQ9"/>
<dbReference type="Proteomes" id="UP000290378">
    <property type="component" value="Unassembled WGS sequence"/>
</dbReference>
<proteinExistence type="predicted"/>
<reference evidence="1 2" key="1">
    <citation type="submission" date="2017-09" db="EMBL/GenBank/DDBJ databases">
        <title>Genomics of the genus Arcobacter.</title>
        <authorList>
            <person name="Perez-Cataluna A."/>
            <person name="Figueras M.J."/>
            <person name="Salas-Masso N."/>
        </authorList>
    </citation>
    <scope>NUCLEOTIDE SEQUENCE [LARGE SCALE GENOMIC DNA]</scope>
    <source>
        <strain evidence="1 2">CECT 7834</strain>
    </source>
</reference>
<dbReference type="EMBL" id="NXII01000003">
    <property type="protein sequence ID" value="RXI42575.1"/>
    <property type="molecule type" value="Genomic_DNA"/>
</dbReference>
<sequence>MKKLFKNLVITSFLFMIPLYIIFSVPKYPIINSSLSKEDISKNIEIVIKENTSKFSLENLYDKEKLLEYGTGIRKLANNLDNCESKECLIKEYDYFMNNWVSIEIKTSVRYVAISDKYGFIGDIINENFDWLYHLL</sequence>
<gene>
    <name evidence="1" type="ORF">CP963_03515</name>
</gene>
<name>A0A6M8NIQ9_9BACT</name>
<dbReference type="RefSeq" id="WP_129012897.1">
    <property type="nucleotide sequence ID" value="NZ_CBCSEI010000001.1"/>
</dbReference>